<keyword evidence="2" id="KW-1185">Reference proteome</keyword>
<dbReference type="Proteomes" id="UP000009168">
    <property type="component" value="Unassembled WGS sequence"/>
</dbReference>
<protein>
    <recommendedName>
        <fullName evidence="3">Kinase domain protein</fullName>
    </recommendedName>
</protein>
<dbReference type="GeneID" id="7841915"/>
<dbReference type="PANTHER" id="PTHR13318">
    <property type="entry name" value="PARTNER OF PAIRED, ISOFORM B-RELATED"/>
    <property type="match status" value="1"/>
</dbReference>
<gene>
    <name evidence="1" type="ORF">TTHERM_00954280</name>
</gene>
<dbReference type="InterPro" id="IPR032675">
    <property type="entry name" value="LRR_dom_sf"/>
</dbReference>
<dbReference type="GO" id="GO:0031146">
    <property type="term" value="P:SCF-dependent proteasomal ubiquitin-dependent protein catabolic process"/>
    <property type="evidence" value="ECO:0007669"/>
    <property type="project" value="TreeGrafter"/>
</dbReference>
<dbReference type="RefSeq" id="XP_001018051.2">
    <property type="nucleotide sequence ID" value="XM_001018051.2"/>
</dbReference>
<dbReference type="GO" id="GO:0019005">
    <property type="term" value="C:SCF ubiquitin ligase complex"/>
    <property type="evidence" value="ECO:0007669"/>
    <property type="project" value="TreeGrafter"/>
</dbReference>
<name>Q23MN6_TETTS</name>
<accession>Q23MN6</accession>
<dbReference type="InParanoid" id="Q23MN6"/>
<dbReference type="EMBL" id="GG662658">
    <property type="protein sequence ID" value="EAR97806.2"/>
    <property type="molecule type" value="Genomic_DNA"/>
</dbReference>
<dbReference type="PANTHER" id="PTHR13318:SF95">
    <property type="entry name" value="F-BOX PROTEIN YLR352W"/>
    <property type="match status" value="1"/>
</dbReference>
<proteinExistence type="predicted"/>
<evidence type="ECO:0000313" key="1">
    <source>
        <dbReference type="EMBL" id="EAR97806.2"/>
    </source>
</evidence>
<dbReference type="AlphaFoldDB" id="Q23MN6"/>
<sequence>MTDRLQIKQAKESIPRYEVLDDSQTLNLIFDALNQIHHQKDLLINQNLDQFLDVINLNIFVKQFEHLIIEDQQSFLQLLENMNKVKCFKLIVESQSFIEQDSFFKIVQVIQNKEQLEEIELDLNTAIQFNFLEKIGICLQNKSNLNKISIKVQKNIFEEDQFQCIIEQIAKLEQLSSLSLELDFSKLVVNGITILSQNLKCLKNLKSLSLSLKTSDIFLRGFSEFFKILKELNMLDSLKIKVSEPPVFSSEEIDLFIEGFQKLNQIKSLDLSNFFGNVFLDDEIRILDAIKEKQLKSISLHFGLFGKLNEKQKSVIGQFLQKAKQTTQEFELGFSKIAQIDTDFANQISQQIQNFQEIKQLTLIFNGNFSTKGLEFILSSLQNLTSLNTLNLQFSMILSFYNFKQLFNSISQLVNLKKLDLAFDNINFEKSYFNGVIHPFYKLQNLTELTFNFTHSEQVEILEFFFEGLQYLHQLKYLSLDAIFLSRHLNERIFVNLINSLSQITQLKYLKFKIISNPFDDEIILVNMFEQLGYLEKLEHIEFEINTNYTIDIISGFGGWLKKLQLLKYLDITFKNVVSIEELHCLMSYLNLSNLTNLYLKFEKLNSDDVRENILESDFQPLKKLNVLQISSQAQKKQNINLYVLFLKAIQYLQNLQFLDLNLGSCMPIVDQATFYLKQCFNALKNLKELRLVVYFPDNNLKKQGFQDFCISFSYLEELTILSGIFSFPNNISSNIIQSFQSLKNIKELNLKLESYQYSKGNPYIQYAILDNPQQFSKLTKMQLTFNYSQSDYSLSNFLKILSNQRQLTSFLLQVEEKYQLSNEEIEQLGKTLLNLTQLKQFDCYLFSDCQIEEESFKILSNGVSQLQNLHSLSFQTDHYMRIPSLAIDSFYQYVTKLEYLKFLNLELNDNLGLSNFSFDKFIPNSNYIPLLELEFIATKKQKFINILSDFLICTLQRSKNMQKLTISFEGDNYLGSQSIDNLAQCISNLHNLQQIDIEIKAQNYHNVNDENMQKLVQSLNNLKKLHSLEFNFSTSISQSALTFLSIKELLVTQQNINKLSTRVSFDRPITLEKINDFGLFLVGKQISIMELNLNKVDECYALTDIISQQDLKY</sequence>
<dbReference type="HOGENOM" id="CLU_278435_0_0_1"/>
<evidence type="ECO:0000313" key="2">
    <source>
        <dbReference type="Proteomes" id="UP000009168"/>
    </source>
</evidence>
<dbReference type="KEGG" id="tet:TTHERM_00954280"/>
<evidence type="ECO:0008006" key="3">
    <source>
        <dbReference type="Google" id="ProtNLM"/>
    </source>
</evidence>
<reference evidence="2" key="1">
    <citation type="journal article" date="2006" name="PLoS Biol.">
        <title>Macronuclear genome sequence of the ciliate Tetrahymena thermophila, a model eukaryote.</title>
        <authorList>
            <person name="Eisen J.A."/>
            <person name="Coyne R.S."/>
            <person name="Wu M."/>
            <person name="Wu D."/>
            <person name="Thiagarajan M."/>
            <person name="Wortman J.R."/>
            <person name="Badger J.H."/>
            <person name="Ren Q."/>
            <person name="Amedeo P."/>
            <person name="Jones K.M."/>
            <person name="Tallon L.J."/>
            <person name="Delcher A.L."/>
            <person name="Salzberg S.L."/>
            <person name="Silva J.C."/>
            <person name="Haas B.J."/>
            <person name="Majoros W.H."/>
            <person name="Farzad M."/>
            <person name="Carlton J.M."/>
            <person name="Smith R.K. Jr."/>
            <person name="Garg J."/>
            <person name="Pearlman R.E."/>
            <person name="Karrer K.M."/>
            <person name="Sun L."/>
            <person name="Manning G."/>
            <person name="Elde N.C."/>
            <person name="Turkewitz A.P."/>
            <person name="Asai D.J."/>
            <person name="Wilkes D.E."/>
            <person name="Wang Y."/>
            <person name="Cai H."/>
            <person name="Collins K."/>
            <person name="Stewart B.A."/>
            <person name="Lee S.R."/>
            <person name="Wilamowska K."/>
            <person name="Weinberg Z."/>
            <person name="Ruzzo W.L."/>
            <person name="Wloga D."/>
            <person name="Gaertig J."/>
            <person name="Frankel J."/>
            <person name="Tsao C.-C."/>
            <person name="Gorovsky M.A."/>
            <person name="Keeling P.J."/>
            <person name="Waller R.F."/>
            <person name="Patron N.J."/>
            <person name="Cherry J.M."/>
            <person name="Stover N.A."/>
            <person name="Krieger C.J."/>
            <person name="del Toro C."/>
            <person name="Ryder H.F."/>
            <person name="Williamson S.C."/>
            <person name="Barbeau R.A."/>
            <person name="Hamilton E.P."/>
            <person name="Orias E."/>
        </authorList>
    </citation>
    <scope>NUCLEOTIDE SEQUENCE [LARGE SCALE GENOMIC DNA]</scope>
    <source>
        <strain evidence="2">SB210</strain>
    </source>
</reference>
<organism evidence="1 2">
    <name type="scientific">Tetrahymena thermophila (strain SB210)</name>
    <dbReference type="NCBI Taxonomy" id="312017"/>
    <lineage>
        <taxon>Eukaryota</taxon>
        <taxon>Sar</taxon>
        <taxon>Alveolata</taxon>
        <taxon>Ciliophora</taxon>
        <taxon>Intramacronucleata</taxon>
        <taxon>Oligohymenophorea</taxon>
        <taxon>Hymenostomatida</taxon>
        <taxon>Tetrahymenina</taxon>
        <taxon>Tetrahymenidae</taxon>
        <taxon>Tetrahymena</taxon>
    </lineage>
</organism>
<dbReference type="SUPFAM" id="SSF52047">
    <property type="entry name" value="RNI-like"/>
    <property type="match status" value="3"/>
</dbReference>
<dbReference type="Gene3D" id="3.80.10.10">
    <property type="entry name" value="Ribonuclease Inhibitor"/>
    <property type="match status" value="3"/>
</dbReference>